<name>A0A1X7DH97_TRICW</name>
<dbReference type="EMBL" id="FXAH01000003">
    <property type="protein sequence ID" value="SMF15446.1"/>
    <property type="molecule type" value="Genomic_DNA"/>
</dbReference>
<dbReference type="GO" id="GO:0000105">
    <property type="term" value="P:L-histidine biosynthetic process"/>
    <property type="evidence" value="ECO:0007669"/>
    <property type="project" value="UniProtKB-KW"/>
</dbReference>
<dbReference type="STRING" id="28094.SAMN06295900_103200"/>
<comment type="catalytic activity">
    <reaction evidence="9">
        <text>L-histidinol phosphate + 2-oxoglutarate = 3-(imidazol-4-yl)-2-oxopropyl phosphate + L-glutamate</text>
        <dbReference type="Rhea" id="RHEA:23744"/>
        <dbReference type="ChEBI" id="CHEBI:16810"/>
        <dbReference type="ChEBI" id="CHEBI:29985"/>
        <dbReference type="ChEBI" id="CHEBI:57766"/>
        <dbReference type="ChEBI" id="CHEBI:57980"/>
        <dbReference type="EC" id="2.6.1.9"/>
    </reaction>
</comment>
<dbReference type="EC" id="2.6.1.9" evidence="3"/>
<accession>A0A1X7DH97</accession>
<dbReference type="Pfam" id="PF00155">
    <property type="entry name" value="Aminotran_1_2"/>
    <property type="match status" value="1"/>
</dbReference>
<keyword evidence="4 11" id="KW-0032">Aminotransferase</keyword>
<dbReference type="GO" id="GO:0004400">
    <property type="term" value="F:histidinol-phosphate transaminase activity"/>
    <property type="evidence" value="ECO:0007669"/>
    <property type="project" value="UniProtKB-EC"/>
</dbReference>
<evidence type="ECO:0000256" key="1">
    <source>
        <dbReference type="ARBA" id="ARBA00005011"/>
    </source>
</evidence>
<keyword evidence="5" id="KW-0028">Amino-acid biosynthesis</keyword>
<dbReference type="InterPro" id="IPR050106">
    <property type="entry name" value="HistidinolP_aminotransfase"/>
</dbReference>
<comment type="similarity">
    <text evidence="2">Belongs to the class-II pyridoxal-phosphate-dependent aminotransferase family. Histidinol-phosphate aminotransferase subfamily.</text>
</comment>
<comment type="pathway">
    <text evidence="1">Amino-acid biosynthesis; L-histidine biosynthesis; L-histidine from 5-phospho-alpha-D-ribose 1-diphosphate: step 7/9.</text>
</comment>
<evidence type="ECO:0000313" key="11">
    <source>
        <dbReference type="EMBL" id="SMF15446.1"/>
    </source>
</evidence>
<dbReference type="Gene3D" id="3.90.1150.10">
    <property type="entry name" value="Aspartate Aminotransferase, domain 1"/>
    <property type="match status" value="1"/>
</dbReference>
<keyword evidence="7" id="KW-0663">Pyridoxal phosphate</keyword>
<keyword evidence="12" id="KW-1185">Reference proteome</keyword>
<dbReference type="Gene3D" id="3.40.640.10">
    <property type="entry name" value="Type I PLP-dependent aspartate aminotransferase-like (Major domain)"/>
    <property type="match status" value="1"/>
</dbReference>
<evidence type="ECO:0000256" key="3">
    <source>
        <dbReference type="ARBA" id="ARBA00012748"/>
    </source>
</evidence>
<protein>
    <recommendedName>
        <fullName evidence="3">histidinol-phosphate transaminase</fullName>
        <ecNumber evidence="3">2.6.1.9</ecNumber>
    </recommendedName>
</protein>
<evidence type="ECO:0000256" key="8">
    <source>
        <dbReference type="ARBA" id="ARBA00023102"/>
    </source>
</evidence>
<dbReference type="InterPro" id="IPR015421">
    <property type="entry name" value="PyrdxlP-dep_Trfase_major"/>
</dbReference>
<reference evidence="12" key="1">
    <citation type="submission" date="2017-04" db="EMBL/GenBank/DDBJ databases">
        <authorList>
            <person name="Varghese N."/>
            <person name="Submissions S."/>
        </authorList>
    </citation>
    <scope>NUCLEOTIDE SEQUENCE [LARGE SCALE GENOMIC DNA]</scope>
    <source>
        <strain evidence="12">Ballard 720</strain>
    </source>
</reference>
<evidence type="ECO:0000256" key="4">
    <source>
        <dbReference type="ARBA" id="ARBA00022576"/>
    </source>
</evidence>
<dbReference type="CDD" id="cd00609">
    <property type="entry name" value="AAT_like"/>
    <property type="match status" value="1"/>
</dbReference>
<dbReference type="GeneID" id="95548586"/>
<dbReference type="OrthoDB" id="9813612at2"/>
<dbReference type="Proteomes" id="UP000192911">
    <property type="component" value="Unassembled WGS sequence"/>
</dbReference>
<keyword evidence="8" id="KW-0368">Histidine biosynthesis</keyword>
<evidence type="ECO:0000256" key="6">
    <source>
        <dbReference type="ARBA" id="ARBA00022679"/>
    </source>
</evidence>
<evidence type="ECO:0000256" key="5">
    <source>
        <dbReference type="ARBA" id="ARBA00022605"/>
    </source>
</evidence>
<evidence type="ECO:0000256" key="2">
    <source>
        <dbReference type="ARBA" id="ARBA00007970"/>
    </source>
</evidence>
<dbReference type="PANTHER" id="PTHR43643">
    <property type="entry name" value="HISTIDINOL-PHOSPHATE AMINOTRANSFERASE 2"/>
    <property type="match status" value="1"/>
</dbReference>
<evidence type="ECO:0000259" key="10">
    <source>
        <dbReference type="Pfam" id="PF00155"/>
    </source>
</evidence>
<dbReference type="RefSeq" id="WP_085225876.1">
    <property type="nucleotide sequence ID" value="NZ_BSQD01000003.1"/>
</dbReference>
<gene>
    <name evidence="11" type="ORF">SAMN06295900_103200</name>
</gene>
<dbReference type="InterPro" id="IPR004839">
    <property type="entry name" value="Aminotransferase_I/II_large"/>
</dbReference>
<evidence type="ECO:0000256" key="7">
    <source>
        <dbReference type="ARBA" id="ARBA00022898"/>
    </source>
</evidence>
<organism evidence="11 12">
    <name type="scientific">Trinickia caryophylli</name>
    <name type="common">Paraburkholderia caryophylli</name>
    <dbReference type="NCBI Taxonomy" id="28094"/>
    <lineage>
        <taxon>Bacteria</taxon>
        <taxon>Pseudomonadati</taxon>
        <taxon>Pseudomonadota</taxon>
        <taxon>Betaproteobacteria</taxon>
        <taxon>Burkholderiales</taxon>
        <taxon>Burkholderiaceae</taxon>
        <taxon>Trinickia</taxon>
    </lineage>
</organism>
<sequence>MSSNVGRRVLGSLPGAAERFPAVHATLGDGATPLHLNESPYPPSPRVLAALQDAFTNLNRYPEPHPAALIATLARLNGVADDTVLIGPGSDDLLLTIALAFLEPGDVALMPAPSFGKYHSATLVAGGQPVDVPLDTRGAVDLRALAAQIGSSTRLVFVPTPNNPTGAGVPGNEIAAFAAALPDHVIAVFDLAYHEFALRSGGADVPRILADSGRRWICLRTLSKAYCLAGLRLGYAICGDAELQSMVLKIRSVFNVGSPAIAAALAALGDAEHVRSVVDTVVSQRERLREAFEHMGLAVLPSQTNFLAVRLGARRDAVLEALRARGIFIAKISHPDYAQYARVTIGTADENRTLLAALRECATAPDASPPHR</sequence>
<dbReference type="InterPro" id="IPR015424">
    <property type="entry name" value="PyrdxlP-dep_Trfase"/>
</dbReference>
<dbReference type="GO" id="GO:0030170">
    <property type="term" value="F:pyridoxal phosphate binding"/>
    <property type="evidence" value="ECO:0007669"/>
    <property type="project" value="InterPro"/>
</dbReference>
<proteinExistence type="inferred from homology"/>
<dbReference type="AlphaFoldDB" id="A0A1X7DH97"/>
<dbReference type="InterPro" id="IPR015422">
    <property type="entry name" value="PyrdxlP-dep_Trfase_small"/>
</dbReference>
<feature type="domain" description="Aminotransferase class I/classII large" evidence="10">
    <location>
        <begin position="34"/>
        <end position="358"/>
    </location>
</feature>
<keyword evidence="6 11" id="KW-0808">Transferase</keyword>
<evidence type="ECO:0000256" key="9">
    <source>
        <dbReference type="ARBA" id="ARBA00047481"/>
    </source>
</evidence>
<evidence type="ECO:0000313" key="12">
    <source>
        <dbReference type="Proteomes" id="UP000192911"/>
    </source>
</evidence>
<dbReference type="SUPFAM" id="SSF53383">
    <property type="entry name" value="PLP-dependent transferases"/>
    <property type="match status" value="1"/>
</dbReference>
<dbReference type="PANTHER" id="PTHR43643:SF6">
    <property type="entry name" value="HISTIDINOL-PHOSPHATE AMINOTRANSFERASE"/>
    <property type="match status" value="1"/>
</dbReference>